<dbReference type="Pfam" id="PF19302">
    <property type="entry name" value="DUF5915"/>
    <property type="match status" value="1"/>
</dbReference>
<dbReference type="CDD" id="cd07961">
    <property type="entry name" value="Anticodon_Ia_Ile_ABEc"/>
    <property type="match status" value="1"/>
</dbReference>
<dbReference type="AlphaFoldDB" id="A0A1G2PE49"/>
<keyword evidence="10 15" id="KW-0067">ATP-binding</keyword>
<evidence type="ECO:0000256" key="4">
    <source>
        <dbReference type="ARBA" id="ARBA00011245"/>
    </source>
</evidence>
<evidence type="ECO:0000259" key="17">
    <source>
        <dbReference type="Pfam" id="PF00133"/>
    </source>
</evidence>
<comment type="domain">
    <text evidence="15">IleRS has two distinct active sites: one for aminoacylation and one for editing. The misactivated valine is translocated from the active site to the editing site, which sterically excludes the correctly activated isoleucine. The single editing site contains two valyl binding pockets, one specific for each substrate (Val-AMP or Val-tRNA(Ile)).</text>
</comment>
<organism evidence="19 20">
    <name type="scientific">Candidatus Terrybacteria bacterium RIFCSPHIGHO2_01_FULL_43_35</name>
    <dbReference type="NCBI Taxonomy" id="1802361"/>
    <lineage>
        <taxon>Bacteria</taxon>
        <taxon>Candidatus Terryibacteriota</taxon>
    </lineage>
</organism>
<evidence type="ECO:0000256" key="14">
    <source>
        <dbReference type="ARBA" id="ARBA00048359"/>
    </source>
</evidence>
<dbReference type="SUPFAM" id="SSF52374">
    <property type="entry name" value="Nucleotidylyl transferase"/>
    <property type="match status" value="1"/>
</dbReference>
<name>A0A1G2PE49_9BACT</name>
<keyword evidence="12 15" id="KW-0030">Aminoacyl-tRNA synthetase</keyword>
<evidence type="ECO:0000256" key="10">
    <source>
        <dbReference type="ARBA" id="ARBA00022840"/>
    </source>
</evidence>
<evidence type="ECO:0000313" key="20">
    <source>
        <dbReference type="Proteomes" id="UP000178869"/>
    </source>
</evidence>
<dbReference type="InterPro" id="IPR009080">
    <property type="entry name" value="tRNAsynth_Ia_anticodon-bd"/>
</dbReference>
<evidence type="ECO:0000256" key="16">
    <source>
        <dbReference type="PIRSR" id="PIRSR613078-2"/>
    </source>
</evidence>
<dbReference type="InterPro" id="IPR002300">
    <property type="entry name" value="aa-tRNA-synth_Ia"/>
</dbReference>
<dbReference type="Gene3D" id="3.40.50.620">
    <property type="entry name" value="HUPs"/>
    <property type="match status" value="3"/>
</dbReference>
<dbReference type="InterPro" id="IPR013155">
    <property type="entry name" value="M/V/L/I-tRNA-synth_anticd-bd"/>
</dbReference>
<dbReference type="GO" id="GO:0008270">
    <property type="term" value="F:zinc ion binding"/>
    <property type="evidence" value="ECO:0007669"/>
    <property type="project" value="UniProtKB-UniRule"/>
</dbReference>
<comment type="catalytic activity">
    <reaction evidence="14 15">
        <text>tRNA(Ile) + L-isoleucine + ATP = L-isoleucyl-tRNA(Ile) + AMP + diphosphate</text>
        <dbReference type="Rhea" id="RHEA:11060"/>
        <dbReference type="Rhea" id="RHEA-COMP:9666"/>
        <dbReference type="Rhea" id="RHEA-COMP:9695"/>
        <dbReference type="ChEBI" id="CHEBI:30616"/>
        <dbReference type="ChEBI" id="CHEBI:33019"/>
        <dbReference type="ChEBI" id="CHEBI:58045"/>
        <dbReference type="ChEBI" id="CHEBI:78442"/>
        <dbReference type="ChEBI" id="CHEBI:78528"/>
        <dbReference type="ChEBI" id="CHEBI:456215"/>
        <dbReference type="EC" id="6.1.1.5"/>
    </reaction>
</comment>
<feature type="binding site" evidence="16">
    <location>
        <begin position="487"/>
        <end position="494"/>
    </location>
    <ligand>
        <name>substrate</name>
    </ligand>
</feature>
<dbReference type="InterPro" id="IPR023586">
    <property type="entry name" value="Ile-tRNA-ligase_type2"/>
</dbReference>
<keyword evidence="6 15" id="KW-0436">Ligase</keyword>
<dbReference type="Gene3D" id="1.10.730.10">
    <property type="entry name" value="Isoleucyl-tRNA Synthetase, Domain 1"/>
    <property type="match status" value="1"/>
</dbReference>
<dbReference type="Gene3D" id="3.40.50.1240">
    <property type="entry name" value="Phosphoglycerate mutase-like"/>
    <property type="match status" value="1"/>
</dbReference>
<evidence type="ECO:0000256" key="6">
    <source>
        <dbReference type="ARBA" id="ARBA00022598"/>
    </source>
</evidence>
<sequence>MNFAEQEKEILRYWEDNKIFAKSLKRRARAPRFVFFEGPPTANGQPGIHHVLVRAIKDAFLRYKTMQGFLVERKAGWDTHGLPVEIGVEKELGFKTKQEIEDYGIAEFNAKAKASVWRYKDEWQRLTERIGLWLDLTDPYVTYDNSYIESVWRIIKEIWNKKLLEQDFKVVPYCTRCGTALASHEVAQGYESVTENSVYIKFRIKDKKHTYILSWTTTPWTLPGNVALAVNNDIDYVQAQVGSGEVYILAKDAAARLFKEPLNILAEIKGSRLVGLEYEPLFDIPETKNEKSHKVYAADFVTTEDGTGVVHTAVMYGEDDYNLGSKIGLPKVHTVGEDGRFLNTVNAGLAGLPVKSKEAEIVINSYLHQRNLILKEELYTHDYPFCWRCKTPLLYYARQSWFIRMSALRKQLREANEKVNWVPEHIKRGRFGEWLNEVKDWAISRERYWGIPLPVWKCEQCGQTEVIGSIKELLSRSQTKNKYILVRHAQARANVQGWVSSWPENKRNPLTARGIKQARAAAKRIARIKPDIIFTSPLQRANDTAEIMGKACGIKPKKETELREFDLGAFNSMPIKEYHDFLEHKPGERWHKKPLNGENWFDLRNRMYYFIQNLEKIYNDKTIVLVGHGDPLLLLKGILLGAEDKEYVEPYLKTKKAGTPKLTYPDFAKEEKILSSMPPSDDTGRLDLHRPFVDDLTFACKKCAHPMKRVSEVIDVWFDSGAMPFAQWHYPFENKNRVEKSGNKKALSFPADFICEAVDQTRGWFYTLMAVSVLLGKSTPYKNVVVTGHVVDKNGKKMSKSLGNAISPWDMTDLYGADAVRWYFYTMNHPSDTKRFNEEELKDAQQKFLGTLWNSLSFFKLYAASALKNTKAPASTDILDKWILSRLATASEQIIKRMDNYDITAATRALSAFVIDDLSNWYIRRSRERFQHPKNKKELVQVTEVLSFVLKQTALLAAPFAPFVAEQLWLGLGLKASVHLERMPQINKKTQNSKLEKSMEALRAKIQIALKLRAQSGHKVRQPLSSLVLTAKVANKEKLDKGLFRVLCEEMNVGSVAILSSLPDGQEWLRDTEQGMALNIHITPTLMLLGAMRELVRQIQNTRKDAGLKPKERITLRIWASENFGRDIMERAQEIKEDVYAKRVETGEKRKNETFIIEREFSLGDSKIWIGIRKTK</sequence>
<dbReference type="PRINTS" id="PR00984">
    <property type="entry name" value="TRNASYNTHILE"/>
</dbReference>
<evidence type="ECO:0000256" key="7">
    <source>
        <dbReference type="ARBA" id="ARBA00022723"/>
    </source>
</evidence>
<dbReference type="InterPro" id="IPR009008">
    <property type="entry name" value="Val/Leu/Ile-tRNA-synth_edit"/>
</dbReference>
<dbReference type="Pfam" id="PF08264">
    <property type="entry name" value="Anticodon_1"/>
    <property type="match status" value="1"/>
</dbReference>
<gene>
    <name evidence="15" type="primary">ileS</name>
    <name evidence="19" type="ORF">A2828_01735</name>
</gene>
<dbReference type="Pfam" id="PF00133">
    <property type="entry name" value="tRNA-synt_1"/>
    <property type="match status" value="2"/>
</dbReference>
<reference evidence="19 20" key="1">
    <citation type="journal article" date="2016" name="Nat. Commun.">
        <title>Thousands of microbial genomes shed light on interconnected biogeochemical processes in an aquifer system.</title>
        <authorList>
            <person name="Anantharaman K."/>
            <person name="Brown C.T."/>
            <person name="Hug L.A."/>
            <person name="Sharon I."/>
            <person name="Castelle C.J."/>
            <person name="Probst A.J."/>
            <person name="Thomas B.C."/>
            <person name="Singh A."/>
            <person name="Wilkins M.J."/>
            <person name="Karaoz U."/>
            <person name="Brodie E.L."/>
            <person name="Williams K.H."/>
            <person name="Hubbard S.S."/>
            <person name="Banfield J.F."/>
        </authorList>
    </citation>
    <scope>NUCLEOTIDE SEQUENCE [LARGE SCALE GENOMIC DNA]</scope>
</reference>
<dbReference type="EMBL" id="MHSR01000013">
    <property type="protein sequence ID" value="OHA46608.1"/>
    <property type="molecule type" value="Genomic_DNA"/>
</dbReference>
<evidence type="ECO:0000256" key="3">
    <source>
        <dbReference type="ARBA" id="ARBA00007078"/>
    </source>
</evidence>
<comment type="function">
    <text evidence="13 15">Catalyzes the attachment of isoleucine to tRNA(Ile). As IleRS can inadvertently accommodate and process structurally similar amino acids such as valine, to avoid such errors it has two additional distinct tRNA(Ile)-dependent editing activities. One activity is designated as 'pretransfer' editing and involves the hydrolysis of activated Val-AMP. The other activity is designated 'posttransfer' editing and involves deacylation of mischarged Val-tRNA(Ile).</text>
</comment>
<proteinExistence type="inferred from homology"/>
<comment type="subunit">
    <text evidence="4 15">Monomer.</text>
</comment>
<accession>A0A1G2PE49</accession>
<dbReference type="InterPro" id="IPR033709">
    <property type="entry name" value="Anticodon_Ile_ABEc"/>
</dbReference>
<dbReference type="Gene3D" id="3.90.740.10">
    <property type="entry name" value="Valyl/Leucyl/Isoleucyl-tRNA synthetase, editing domain"/>
    <property type="match status" value="1"/>
</dbReference>
<keyword evidence="9 15" id="KW-0862">Zinc</keyword>
<evidence type="ECO:0000256" key="11">
    <source>
        <dbReference type="ARBA" id="ARBA00022917"/>
    </source>
</evidence>
<dbReference type="GO" id="GO:0005524">
    <property type="term" value="F:ATP binding"/>
    <property type="evidence" value="ECO:0007669"/>
    <property type="project" value="UniProtKB-UniRule"/>
</dbReference>
<dbReference type="FunFam" id="3.40.50.620:FF:000063">
    <property type="entry name" value="Isoleucine--tRNA ligase"/>
    <property type="match status" value="1"/>
</dbReference>
<keyword evidence="7 15" id="KW-0479">Metal-binding</keyword>
<dbReference type="GO" id="GO:0002161">
    <property type="term" value="F:aminoacyl-tRNA deacylase activity"/>
    <property type="evidence" value="ECO:0007669"/>
    <property type="project" value="InterPro"/>
</dbReference>
<evidence type="ECO:0000256" key="5">
    <source>
        <dbReference type="ARBA" id="ARBA00022490"/>
    </source>
</evidence>
<dbReference type="SMART" id="SM00855">
    <property type="entry name" value="PGAM"/>
    <property type="match status" value="1"/>
</dbReference>
<dbReference type="GO" id="GO:0004822">
    <property type="term" value="F:isoleucine-tRNA ligase activity"/>
    <property type="evidence" value="ECO:0007669"/>
    <property type="project" value="UniProtKB-UniRule"/>
</dbReference>
<feature type="short sequence motif" description="'KMSKS' region" evidence="15">
    <location>
        <begin position="797"/>
        <end position="801"/>
    </location>
</feature>
<keyword evidence="5 15" id="KW-0963">Cytoplasm</keyword>
<dbReference type="InterPro" id="IPR002301">
    <property type="entry name" value="Ile-tRNA-ligase"/>
</dbReference>
<evidence type="ECO:0000256" key="15">
    <source>
        <dbReference type="HAMAP-Rule" id="MF_02003"/>
    </source>
</evidence>
<dbReference type="GO" id="GO:0005737">
    <property type="term" value="C:cytoplasm"/>
    <property type="evidence" value="ECO:0007669"/>
    <property type="project" value="UniProtKB-SubCell"/>
</dbReference>
<dbReference type="SUPFAM" id="SSF53254">
    <property type="entry name" value="Phosphoglycerate mutase-like"/>
    <property type="match status" value="1"/>
</dbReference>
<evidence type="ECO:0000256" key="13">
    <source>
        <dbReference type="ARBA" id="ARBA00025217"/>
    </source>
</evidence>
<feature type="domain" description="Aminoacyl-tRNA synthetase class Ia" evidence="17">
    <location>
        <begin position="687"/>
        <end position="828"/>
    </location>
</feature>
<comment type="subcellular location">
    <subcellularLocation>
        <location evidence="2 15">Cytoplasm</location>
    </subcellularLocation>
</comment>
<comment type="caution">
    <text evidence="19">The sequence shown here is derived from an EMBL/GenBank/DDBJ whole genome shotgun (WGS) entry which is preliminary data.</text>
</comment>
<evidence type="ECO:0000256" key="2">
    <source>
        <dbReference type="ARBA" id="ARBA00004496"/>
    </source>
</evidence>
<comment type="similarity">
    <text evidence="3 15">Belongs to the class-I aminoacyl-tRNA synthetase family. IleS type 2 subfamily.</text>
</comment>
<dbReference type="HAMAP" id="MF_02003">
    <property type="entry name" value="Ile_tRNA_synth_type2"/>
    <property type="match status" value="1"/>
</dbReference>
<feature type="short sequence motif" description="'HIGH' region" evidence="15">
    <location>
        <begin position="40"/>
        <end position="50"/>
    </location>
</feature>
<evidence type="ECO:0000256" key="12">
    <source>
        <dbReference type="ARBA" id="ARBA00023146"/>
    </source>
</evidence>
<feature type="domain" description="Aminoacyl-tRNA synthetase class Ia" evidence="17">
    <location>
        <begin position="10"/>
        <end position="491"/>
    </location>
</feature>
<dbReference type="SUPFAM" id="SSF50677">
    <property type="entry name" value="ValRS/IleRS/LeuRS editing domain"/>
    <property type="match status" value="1"/>
</dbReference>
<dbReference type="CDD" id="cd07067">
    <property type="entry name" value="HP_PGM_like"/>
    <property type="match status" value="1"/>
</dbReference>
<feature type="binding site" evidence="16">
    <location>
        <position position="540"/>
    </location>
    <ligand>
        <name>substrate</name>
    </ligand>
</feature>
<evidence type="ECO:0000256" key="1">
    <source>
        <dbReference type="ARBA" id="ARBA00001947"/>
    </source>
</evidence>
<dbReference type="GO" id="GO:0006428">
    <property type="term" value="P:isoleucyl-tRNA aminoacylation"/>
    <property type="evidence" value="ECO:0007669"/>
    <property type="project" value="UniProtKB-UniRule"/>
</dbReference>
<keyword evidence="11 15" id="KW-0648">Protein biosynthesis</keyword>
<dbReference type="SUPFAM" id="SSF47323">
    <property type="entry name" value="Anticodon-binding domain of a subclass of class I aminoacyl-tRNA synthetases"/>
    <property type="match status" value="1"/>
</dbReference>
<dbReference type="GO" id="GO:0000049">
    <property type="term" value="F:tRNA binding"/>
    <property type="evidence" value="ECO:0007669"/>
    <property type="project" value="InterPro"/>
</dbReference>
<evidence type="ECO:0000256" key="8">
    <source>
        <dbReference type="ARBA" id="ARBA00022741"/>
    </source>
</evidence>
<dbReference type="Proteomes" id="UP000178869">
    <property type="component" value="Unassembled WGS sequence"/>
</dbReference>
<feature type="binding site" evidence="15">
    <location>
        <position position="800"/>
    </location>
    <ligand>
        <name>ATP</name>
        <dbReference type="ChEBI" id="CHEBI:30616"/>
    </ligand>
</feature>
<dbReference type="InterPro" id="IPR029033">
    <property type="entry name" value="His_PPase_superfam"/>
</dbReference>
<dbReference type="InterPro" id="IPR014729">
    <property type="entry name" value="Rossmann-like_a/b/a_fold"/>
</dbReference>
<dbReference type="InterPro" id="IPR013078">
    <property type="entry name" value="His_Pase_superF_clade-1"/>
</dbReference>
<comment type="cofactor">
    <cofactor evidence="1 15">
        <name>Zn(2+)</name>
        <dbReference type="ChEBI" id="CHEBI:29105"/>
    </cofactor>
</comment>
<keyword evidence="8 15" id="KW-0547">Nucleotide-binding</keyword>
<protein>
    <recommendedName>
        <fullName evidence="15">Isoleucine--tRNA ligase</fullName>
        <ecNumber evidence="15">6.1.1.5</ecNumber>
    </recommendedName>
    <alternativeName>
        <fullName evidence="15">Isoleucyl-tRNA synthetase</fullName>
        <shortName evidence="15">IleRS</shortName>
    </alternativeName>
</protein>
<dbReference type="PANTHER" id="PTHR42780:SF1">
    <property type="entry name" value="ISOLEUCINE--TRNA LIGASE, CYTOPLASMIC"/>
    <property type="match status" value="1"/>
</dbReference>
<dbReference type="PANTHER" id="PTHR42780">
    <property type="entry name" value="SOLEUCYL-TRNA SYNTHETASE"/>
    <property type="match status" value="1"/>
</dbReference>
<evidence type="ECO:0000259" key="18">
    <source>
        <dbReference type="Pfam" id="PF08264"/>
    </source>
</evidence>
<evidence type="ECO:0000313" key="19">
    <source>
        <dbReference type="EMBL" id="OHA46608.1"/>
    </source>
</evidence>
<feature type="domain" description="Methionyl/Valyl/Leucyl/Isoleucyl-tRNA synthetase anticodon-binding" evidence="18">
    <location>
        <begin position="880"/>
        <end position="1025"/>
    </location>
</feature>
<evidence type="ECO:0000256" key="9">
    <source>
        <dbReference type="ARBA" id="ARBA00022833"/>
    </source>
</evidence>
<dbReference type="EC" id="6.1.1.5" evidence="15"/>